<dbReference type="EC" id="2.7.11.1" evidence="1"/>
<evidence type="ECO:0000259" key="6">
    <source>
        <dbReference type="PROSITE" id="PS51253"/>
    </source>
</evidence>
<sequence length="374" mass="43062">MPEDQPSSPQHWQPSEEQERQLVEWVRKERASGTIVRNELINWFAERLLRRDGSAGHEITPGFADEFLHRHPDLARKLAAPSPPERDGPNYKRETHTGPGGRLRALMEQDHTRALFGDSPPPPRLPADFPDGDIIYHCHNRYIVRHGSTVTKLTTYPHGMGSNDHPNEAEALRFIKANTTIPVPEVISSDWDRITMQYVEGQTLQQAWPVLTPDQQSDVLAQLSDYIAQLRALRGIHIGRLDGQGVVVPSRMTRSGGPFCTVSELHDWLVKPPRRLEQQSMYWHQITTQLGTDYPIVFTHGDIAARNIMIRDGRIVAIMDWEFAGWYPEYWDYVFTMRGLDKIDWETLGKHLPLLFAKRHDLEYILMQFIIDLS</sequence>
<evidence type="ECO:0000256" key="3">
    <source>
        <dbReference type="ARBA" id="ARBA00047899"/>
    </source>
</evidence>
<dbReference type="Pfam" id="PF03221">
    <property type="entry name" value="HTH_Tnp_Tc5"/>
    <property type="match status" value="1"/>
</dbReference>
<dbReference type="InterPro" id="IPR051678">
    <property type="entry name" value="AGP_Transferase"/>
</dbReference>
<dbReference type="SUPFAM" id="SSF56112">
    <property type="entry name" value="Protein kinase-like (PK-like)"/>
    <property type="match status" value="1"/>
</dbReference>
<feature type="compositionally biased region" description="Basic and acidic residues" evidence="5">
    <location>
        <begin position="84"/>
        <end position="96"/>
    </location>
</feature>
<dbReference type="InterPro" id="IPR002575">
    <property type="entry name" value="Aminoglycoside_PTrfase"/>
</dbReference>
<dbReference type="Pfam" id="PF01636">
    <property type="entry name" value="APH"/>
    <property type="match status" value="1"/>
</dbReference>
<accession>A0ABR1NUC8</accession>
<feature type="region of interest" description="Disordered" evidence="5">
    <location>
        <begin position="1"/>
        <end position="20"/>
    </location>
</feature>
<dbReference type="EMBL" id="JAKNSF020000105">
    <property type="protein sequence ID" value="KAK7715692.1"/>
    <property type="molecule type" value="Genomic_DNA"/>
</dbReference>
<proteinExistence type="predicted"/>
<evidence type="ECO:0000256" key="2">
    <source>
        <dbReference type="ARBA" id="ARBA00023125"/>
    </source>
</evidence>
<dbReference type="Proteomes" id="UP001430848">
    <property type="component" value="Unassembled WGS sequence"/>
</dbReference>
<gene>
    <name evidence="7" type="ORF">SLS63_011279</name>
</gene>
<feature type="compositionally biased region" description="Polar residues" evidence="5">
    <location>
        <begin position="1"/>
        <end position="15"/>
    </location>
</feature>
<dbReference type="PANTHER" id="PTHR21310:SF58">
    <property type="entry name" value="AMINOGLYCOSIDE PHOSPHOTRANSFERASE DOMAIN-CONTAINING PROTEIN"/>
    <property type="match status" value="1"/>
</dbReference>
<dbReference type="PROSITE" id="PS51253">
    <property type="entry name" value="HTH_CENPB"/>
    <property type="match status" value="1"/>
</dbReference>
<keyword evidence="2" id="KW-0238">DNA-binding</keyword>
<dbReference type="InterPro" id="IPR008266">
    <property type="entry name" value="Tyr_kinase_AS"/>
</dbReference>
<evidence type="ECO:0000256" key="5">
    <source>
        <dbReference type="SAM" id="MobiDB-lite"/>
    </source>
</evidence>
<protein>
    <recommendedName>
        <fullName evidence="1">non-specific serine/threonine protein kinase</fullName>
        <ecNumber evidence="1">2.7.11.1</ecNumber>
    </recommendedName>
</protein>
<organism evidence="7 8">
    <name type="scientific">Diaporthe eres</name>
    <name type="common">Phomopsis oblonga</name>
    <dbReference type="NCBI Taxonomy" id="83184"/>
    <lineage>
        <taxon>Eukaryota</taxon>
        <taxon>Fungi</taxon>
        <taxon>Dikarya</taxon>
        <taxon>Ascomycota</taxon>
        <taxon>Pezizomycotina</taxon>
        <taxon>Sordariomycetes</taxon>
        <taxon>Sordariomycetidae</taxon>
        <taxon>Diaporthales</taxon>
        <taxon>Diaporthaceae</taxon>
        <taxon>Diaporthe</taxon>
        <taxon>Diaporthe eres species complex</taxon>
    </lineage>
</organism>
<evidence type="ECO:0000256" key="4">
    <source>
        <dbReference type="ARBA" id="ARBA00048679"/>
    </source>
</evidence>
<comment type="catalytic activity">
    <reaction evidence="4">
        <text>L-seryl-[protein] + ATP = O-phospho-L-seryl-[protein] + ADP + H(+)</text>
        <dbReference type="Rhea" id="RHEA:17989"/>
        <dbReference type="Rhea" id="RHEA-COMP:9863"/>
        <dbReference type="Rhea" id="RHEA-COMP:11604"/>
        <dbReference type="ChEBI" id="CHEBI:15378"/>
        <dbReference type="ChEBI" id="CHEBI:29999"/>
        <dbReference type="ChEBI" id="CHEBI:30616"/>
        <dbReference type="ChEBI" id="CHEBI:83421"/>
        <dbReference type="ChEBI" id="CHEBI:456216"/>
        <dbReference type="EC" id="2.7.11.1"/>
    </reaction>
</comment>
<dbReference type="InterPro" id="IPR011009">
    <property type="entry name" value="Kinase-like_dom_sf"/>
</dbReference>
<evidence type="ECO:0000313" key="8">
    <source>
        <dbReference type="Proteomes" id="UP001430848"/>
    </source>
</evidence>
<keyword evidence="8" id="KW-1185">Reference proteome</keyword>
<evidence type="ECO:0000313" key="7">
    <source>
        <dbReference type="EMBL" id="KAK7715692.1"/>
    </source>
</evidence>
<dbReference type="PANTHER" id="PTHR21310">
    <property type="entry name" value="AMINOGLYCOSIDE PHOSPHOTRANSFERASE-RELATED-RELATED"/>
    <property type="match status" value="1"/>
</dbReference>
<dbReference type="PROSITE" id="PS00109">
    <property type="entry name" value="PROTEIN_KINASE_TYR"/>
    <property type="match status" value="1"/>
</dbReference>
<dbReference type="Gene3D" id="3.90.1200.10">
    <property type="match status" value="1"/>
</dbReference>
<evidence type="ECO:0000256" key="1">
    <source>
        <dbReference type="ARBA" id="ARBA00012513"/>
    </source>
</evidence>
<comment type="catalytic activity">
    <reaction evidence="3">
        <text>L-threonyl-[protein] + ATP = O-phospho-L-threonyl-[protein] + ADP + H(+)</text>
        <dbReference type="Rhea" id="RHEA:46608"/>
        <dbReference type="Rhea" id="RHEA-COMP:11060"/>
        <dbReference type="Rhea" id="RHEA-COMP:11605"/>
        <dbReference type="ChEBI" id="CHEBI:15378"/>
        <dbReference type="ChEBI" id="CHEBI:30013"/>
        <dbReference type="ChEBI" id="CHEBI:30616"/>
        <dbReference type="ChEBI" id="CHEBI:61977"/>
        <dbReference type="ChEBI" id="CHEBI:456216"/>
        <dbReference type="EC" id="2.7.11.1"/>
    </reaction>
</comment>
<dbReference type="CDD" id="cd05120">
    <property type="entry name" value="APH_ChoK_like"/>
    <property type="match status" value="1"/>
</dbReference>
<feature type="region of interest" description="Disordered" evidence="5">
    <location>
        <begin position="77"/>
        <end position="102"/>
    </location>
</feature>
<reference evidence="7 8" key="1">
    <citation type="submission" date="2024-02" db="EMBL/GenBank/DDBJ databases">
        <title>De novo assembly and annotation of 12 fungi associated with fruit tree decline syndrome in Ontario, Canada.</title>
        <authorList>
            <person name="Sulman M."/>
            <person name="Ellouze W."/>
            <person name="Ilyukhin E."/>
        </authorList>
    </citation>
    <scope>NUCLEOTIDE SEQUENCE [LARGE SCALE GENOMIC DNA]</scope>
    <source>
        <strain evidence="7 8">M169</strain>
    </source>
</reference>
<comment type="caution">
    <text evidence="7">The sequence shown here is derived from an EMBL/GenBank/DDBJ whole genome shotgun (WGS) entry which is preliminary data.</text>
</comment>
<name>A0ABR1NUC8_DIAER</name>
<dbReference type="InterPro" id="IPR006600">
    <property type="entry name" value="HTH_CenpB_DNA-bd_dom"/>
</dbReference>
<feature type="domain" description="HTH CENPB-type" evidence="6">
    <location>
        <begin position="6"/>
        <end position="77"/>
    </location>
</feature>